<dbReference type="InterPro" id="IPR013783">
    <property type="entry name" value="Ig-like_fold"/>
</dbReference>
<dbReference type="EMBL" id="JBBMFK010000006">
    <property type="protein sequence ID" value="MEQ2442906.1"/>
    <property type="molecule type" value="Genomic_DNA"/>
</dbReference>
<dbReference type="InterPro" id="IPR036238">
    <property type="entry name" value="Transglutaminase_C_sf"/>
</dbReference>
<organism evidence="3 4">
    <name type="scientific">Pseudoflavonifractor intestinihominis</name>
    <dbReference type="NCBI Taxonomy" id="3133171"/>
    <lineage>
        <taxon>Bacteria</taxon>
        <taxon>Bacillati</taxon>
        <taxon>Bacillota</taxon>
        <taxon>Clostridia</taxon>
        <taxon>Eubacteriales</taxon>
        <taxon>Oscillospiraceae</taxon>
        <taxon>Pseudoflavonifractor</taxon>
    </lineage>
</organism>
<feature type="region of interest" description="Disordered" evidence="1">
    <location>
        <begin position="803"/>
        <end position="822"/>
    </location>
</feature>
<dbReference type="PANTHER" id="PTHR35902:SF3">
    <property type="entry name" value="NPCBM-ASSOCIATED, NEW3 DOMAIN OF ALPHA-GALACTOSIDASE"/>
    <property type="match status" value="1"/>
</dbReference>
<protein>
    <recommendedName>
        <fullName evidence="5">CARDB domain-containing protein</fullName>
    </recommendedName>
</protein>
<feature type="transmembrane region" description="Helical" evidence="2">
    <location>
        <begin position="774"/>
        <end position="794"/>
    </location>
</feature>
<evidence type="ECO:0000313" key="3">
    <source>
        <dbReference type="EMBL" id="MEQ2442906.1"/>
    </source>
</evidence>
<proteinExistence type="predicted"/>
<sequence>MNHKRFQRIFSVLILLALVTALVPLAARAEGGNLYVTGYTVLSADGKPLSSVSKSAVVSIAVSVKDISENSSSKVPSALDISKLDDSFTGGTVSVKKTSQDGQPLSYEILVSNTRYKGVGQLLKLQIGEKGKPDSYQTLGVTVTEAVVYEAAPTTPDTTPETAPAPMVLISRSDIASPLQPGQEKEIELTFQNLSTTKLKSPVVTITPSDGLTLSGGSSSFVLEEIAGKKSATLKVRIKAADVISSSSQSLGVELKFNYYNNISSVQASVTDKVTIPAQARESVPQPVVIVTRSPMDTPIAPDETREMTVTFQNAGSAKLVAPVVTVAPSESLMLLNDVSTFLLSDIEPGKSATVSLKIKAAKTISSTSQSIATEMKYGYDNGTTLTQATASDKVNIPAQARESVPQPVVLVTRSAVNKPISAGETMSLTLTFQNAGSTKLISPSASVTPSDSLMLLNDTSTFLLPDIEPGKSASISLKVKAAAEISSTTQSIGTDLKYSYDNGETITQAATSDKVNISANATLKSDTSVPSIVIRDFSYGGTSVAAGSKFPLSFTFENTGKVAIENVVVTVDGGESFTMDGSTNTFYYSSLAAGGTQVQEVPMRTVPNSKSGAQSISVGFKYEYVDGEKRSQASADIKISLPVYQPDRFHINAPTVPESVTVGEEAEVLLSYVNKGKDDLANLEATVEGDGISTPARTQYLGNVTAGTNGNIGFAITPEQEGDLKLVLKISYENGDQQVQTKEFPITLRAIDIPPPDDYSPDDLPPEEGSFPVVPVAIGAGAVVLAVAAVLIVRKKKASNAVQTEWSDWNDEDSGSSGGEG</sequence>
<comment type="caution">
    <text evidence="3">The sequence shown here is derived from an EMBL/GenBank/DDBJ whole genome shotgun (WGS) entry which is preliminary data.</text>
</comment>
<dbReference type="Gene3D" id="2.60.40.10">
    <property type="entry name" value="Immunoglobulins"/>
    <property type="match status" value="1"/>
</dbReference>
<reference evidence="3 4" key="1">
    <citation type="submission" date="2024-03" db="EMBL/GenBank/DDBJ databases">
        <title>Human intestinal bacterial collection.</title>
        <authorList>
            <person name="Pauvert C."/>
            <person name="Hitch T.C.A."/>
            <person name="Clavel T."/>
        </authorList>
    </citation>
    <scope>NUCLEOTIDE SEQUENCE [LARGE SCALE GENOMIC DNA]</scope>
    <source>
        <strain evidence="3 4">CLA-AP-H29</strain>
    </source>
</reference>
<keyword evidence="2" id="KW-0812">Transmembrane</keyword>
<evidence type="ECO:0008006" key="5">
    <source>
        <dbReference type="Google" id="ProtNLM"/>
    </source>
</evidence>
<dbReference type="Proteomes" id="UP001464378">
    <property type="component" value="Unassembled WGS sequence"/>
</dbReference>
<keyword evidence="2" id="KW-1133">Transmembrane helix</keyword>
<accession>A0ABV1E6I1</accession>
<dbReference type="RefSeq" id="WP_349231275.1">
    <property type="nucleotide sequence ID" value="NZ_JBBMFK010000006.1"/>
</dbReference>
<dbReference type="SUPFAM" id="SSF49309">
    <property type="entry name" value="Transglutaminase, two C-terminal domains"/>
    <property type="match status" value="1"/>
</dbReference>
<keyword evidence="2" id="KW-0472">Membrane</keyword>
<keyword evidence="4" id="KW-1185">Reference proteome</keyword>
<gene>
    <name evidence="3" type="ORF">WMO64_05440</name>
</gene>
<evidence type="ECO:0000256" key="2">
    <source>
        <dbReference type="SAM" id="Phobius"/>
    </source>
</evidence>
<dbReference type="PANTHER" id="PTHR35902">
    <property type="entry name" value="S-LAYER DOMAIN-LIKE PROTEIN-RELATED"/>
    <property type="match status" value="1"/>
</dbReference>
<evidence type="ECO:0000313" key="4">
    <source>
        <dbReference type="Proteomes" id="UP001464378"/>
    </source>
</evidence>
<name>A0ABV1E6I1_9FIRM</name>
<evidence type="ECO:0000256" key="1">
    <source>
        <dbReference type="SAM" id="MobiDB-lite"/>
    </source>
</evidence>